<name>E0S0A2_BUTPB</name>
<dbReference type="Pfam" id="PF04230">
    <property type="entry name" value="PS_pyruv_trans"/>
    <property type="match status" value="1"/>
</dbReference>
<evidence type="ECO:0000313" key="2">
    <source>
        <dbReference type="EMBL" id="ADL35589.1"/>
    </source>
</evidence>
<feature type="domain" description="Polysaccharide pyruvyl transferase" evidence="1">
    <location>
        <begin position="33"/>
        <end position="213"/>
    </location>
</feature>
<dbReference type="EMBL" id="CP001810">
    <property type="protein sequence ID" value="ADL35589.1"/>
    <property type="molecule type" value="Genomic_DNA"/>
</dbReference>
<dbReference type="InterPro" id="IPR007345">
    <property type="entry name" value="Polysacch_pyruvyl_Trfase"/>
</dbReference>
<evidence type="ECO:0000259" key="1">
    <source>
        <dbReference type="Pfam" id="PF04230"/>
    </source>
</evidence>
<dbReference type="GO" id="GO:0016740">
    <property type="term" value="F:transferase activity"/>
    <property type="evidence" value="ECO:0007669"/>
    <property type="project" value="UniProtKB-KW"/>
</dbReference>
<accession>E0S0A2</accession>
<proteinExistence type="predicted"/>
<dbReference type="eggNOG" id="COG2327">
    <property type="taxonomic scope" value="Bacteria"/>
</dbReference>
<gene>
    <name evidence="2" type="primary">exoV</name>
    <name evidence="2" type="ordered locus">bpr_I2859</name>
</gene>
<protein>
    <submittedName>
        <fullName evidence="2">Exopolysaccharide biosynthesis pyruvyltransferase ExoV</fullName>
    </submittedName>
</protein>
<dbReference type="KEGG" id="bpb:bpr_I2859"/>
<dbReference type="Proteomes" id="UP000001299">
    <property type="component" value="Chromosome 1"/>
</dbReference>
<keyword evidence="2" id="KW-0808">Transferase</keyword>
<reference evidence="2 3" key="1">
    <citation type="journal article" date="2010" name="PLoS ONE">
        <title>The glycobiome of the rumen bacterium Butyrivibrio proteoclasticus B316(T) highlights adaptation to a polysaccharide-rich environment.</title>
        <authorList>
            <person name="Kelly W.J."/>
            <person name="Leahy S.C."/>
            <person name="Altermann E."/>
            <person name="Yeoman C.J."/>
            <person name="Dunne J.C."/>
            <person name="Kong Z."/>
            <person name="Pacheco D.M."/>
            <person name="Li D."/>
            <person name="Noel S.J."/>
            <person name="Moon C.D."/>
            <person name="Cookson A.L."/>
            <person name="Attwood G.T."/>
        </authorList>
    </citation>
    <scope>NUCLEOTIDE SEQUENCE [LARGE SCALE GENOMIC DNA]</scope>
    <source>
        <strain evidence="3">ATCC 51982 / DSM 14932 / B316</strain>
    </source>
</reference>
<organism evidence="2 3">
    <name type="scientific">Butyrivibrio proteoclasticus (strain ATCC 51982 / DSM 14932 / B316)</name>
    <name type="common">Clostridium proteoclasticum</name>
    <dbReference type="NCBI Taxonomy" id="515622"/>
    <lineage>
        <taxon>Bacteria</taxon>
        <taxon>Bacillati</taxon>
        <taxon>Bacillota</taxon>
        <taxon>Clostridia</taxon>
        <taxon>Lachnospirales</taxon>
        <taxon>Lachnospiraceae</taxon>
        <taxon>Butyrivibrio</taxon>
    </lineage>
</organism>
<keyword evidence="3" id="KW-1185">Reference proteome</keyword>
<dbReference type="HOGENOM" id="CLU_071049_2_0_9"/>
<sequence>MINYPARRKRINLNWTPIWKSVGENVYYKIDTDKQNFGDYLALPIYDYMTDRFGLDKNKKVKKTRHLYTIGSIILLGYQDATVWGSGLLRTDPEGSVWKRSSYRKLDIRCVRGPETKRRLMENGYDVSRCLFGDPGVLMPLIYTPQEYDEKKEYSVILHMNRKNKGIDNQIDVLTNDWKKTIDQIYNSKLIISSSLHGCIIAEAYGIPAILLDCVEKDDRFKYDDYYHSTGRYDYPVCTTVEEGLKMPIPEVPDLSELQDNLIKSFPKDLWD</sequence>
<evidence type="ECO:0000313" key="3">
    <source>
        <dbReference type="Proteomes" id="UP000001299"/>
    </source>
</evidence>
<dbReference type="AlphaFoldDB" id="E0S0A2"/>